<feature type="compositionally biased region" description="Acidic residues" evidence="7">
    <location>
        <begin position="392"/>
        <end position="406"/>
    </location>
</feature>
<evidence type="ECO:0000256" key="5">
    <source>
        <dbReference type="ARBA" id="ARBA00038288"/>
    </source>
</evidence>
<keyword evidence="2" id="KW-0690">Ribosome biogenesis</keyword>
<feature type="region of interest" description="Disordered" evidence="7">
    <location>
        <begin position="1"/>
        <end position="32"/>
    </location>
</feature>
<evidence type="ECO:0000313" key="9">
    <source>
        <dbReference type="Proteomes" id="UP000046393"/>
    </source>
</evidence>
<protein>
    <recommendedName>
        <fullName evidence="6">Pre-rRNA-processing protein TSR1 homolog</fullName>
    </recommendedName>
</protein>
<dbReference type="SMART" id="SM00785">
    <property type="entry name" value="AARP2CN"/>
    <property type="match status" value="1"/>
</dbReference>
<dbReference type="GO" id="GO:0003924">
    <property type="term" value="F:GTPase activity"/>
    <property type="evidence" value="ECO:0007669"/>
    <property type="project" value="TreeGrafter"/>
</dbReference>
<feature type="region of interest" description="Disordered" evidence="7">
    <location>
        <begin position="392"/>
        <end position="443"/>
    </location>
</feature>
<dbReference type="WBParaSite" id="SMUV_0000486301-mRNA-1">
    <property type="protein sequence ID" value="SMUV_0000486301-mRNA-1"/>
    <property type="gene ID" value="SMUV_0000486301"/>
</dbReference>
<dbReference type="GO" id="GO:0000479">
    <property type="term" value="P:endonucleolytic cleavage of tricistronic rRNA transcript (SSU-rRNA, 5.8S rRNA, LSU-rRNA)"/>
    <property type="evidence" value="ECO:0007669"/>
    <property type="project" value="TreeGrafter"/>
</dbReference>
<dbReference type="Pfam" id="PF22298">
    <property type="entry name" value="Tsr1_G-like"/>
    <property type="match status" value="1"/>
</dbReference>
<dbReference type="PANTHER" id="PTHR12858:SF1">
    <property type="entry name" value="PRE-RRNA-PROCESSING PROTEIN TSR1 HOMOLOG"/>
    <property type="match status" value="1"/>
</dbReference>
<dbReference type="PROSITE" id="PS51714">
    <property type="entry name" value="G_BMS1"/>
    <property type="match status" value="1"/>
</dbReference>
<dbReference type="Pfam" id="PF04950">
    <property type="entry name" value="RIBIOP_C"/>
    <property type="match status" value="1"/>
</dbReference>
<dbReference type="GO" id="GO:0000462">
    <property type="term" value="P:maturation of SSU-rRNA from tricistronic rRNA transcript (SSU-rRNA, 5.8S rRNA, LSU-rRNA)"/>
    <property type="evidence" value="ECO:0007669"/>
    <property type="project" value="TreeGrafter"/>
</dbReference>
<feature type="domain" description="Bms1-type G" evidence="8">
    <location>
        <begin position="82"/>
        <end position="249"/>
    </location>
</feature>
<dbReference type="Pfam" id="PF08142">
    <property type="entry name" value="AARP2CN"/>
    <property type="match status" value="1"/>
</dbReference>
<dbReference type="STRING" id="451379.A0A0N5AK54"/>
<dbReference type="InterPro" id="IPR030387">
    <property type="entry name" value="G_Bms1/Tsr1_dom"/>
</dbReference>
<evidence type="ECO:0000256" key="7">
    <source>
        <dbReference type="SAM" id="MobiDB-lite"/>
    </source>
</evidence>
<keyword evidence="3" id="KW-0539">Nucleus</keyword>
<dbReference type="SMART" id="SM01362">
    <property type="entry name" value="DUF663"/>
    <property type="match status" value="1"/>
</dbReference>
<dbReference type="InterPro" id="IPR039761">
    <property type="entry name" value="Bms1/Tsr1"/>
</dbReference>
<evidence type="ECO:0000259" key="8">
    <source>
        <dbReference type="PROSITE" id="PS51714"/>
    </source>
</evidence>
<organism evidence="9 10">
    <name type="scientific">Syphacia muris</name>
    <dbReference type="NCBI Taxonomy" id="451379"/>
    <lineage>
        <taxon>Eukaryota</taxon>
        <taxon>Metazoa</taxon>
        <taxon>Ecdysozoa</taxon>
        <taxon>Nematoda</taxon>
        <taxon>Chromadorea</taxon>
        <taxon>Rhabditida</taxon>
        <taxon>Spirurina</taxon>
        <taxon>Oxyuridomorpha</taxon>
        <taxon>Oxyuroidea</taxon>
        <taxon>Oxyuridae</taxon>
        <taxon>Syphacia</taxon>
    </lineage>
</organism>
<evidence type="ECO:0000256" key="6">
    <source>
        <dbReference type="ARBA" id="ARBA00040070"/>
    </source>
</evidence>
<evidence type="ECO:0000313" key="10">
    <source>
        <dbReference type="WBParaSite" id="SMUV_0000486301-mRNA-1"/>
    </source>
</evidence>
<dbReference type="InterPro" id="IPR012948">
    <property type="entry name" value="AARP2CN"/>
</dbReference>
<dbReference type="GO" id="GO:0005525">
    <property type="term" value="F:GTP binding"/>
    <property type="evidence" value="ECO:0007669"/>
    <property type="project" value="TreeGrafter"/>
</dbReference>
<evidence type="ECO:0000256" key="1">
    <source>
        <dbReference type="ARBA" id="ARBA00004604"/>
    </source>
</evidence>
<dbReference type="GO" id="GO:0030688">
    <property type="term" value="C:preribosome, small subunit precursor"/>
    <property type="evidence" value="ECO:0007669"/>
    <property type="project" value="TreeGrafter"/>
</dbReference>
<evidence type="ECO:0000256" key="3">
    <source>
        <dbReference type="ARBA" id="ARBA00023242"/>
    </source>
</evidence>
<dbReference type="AlphaFoldDB" id="A0A0N5AK54"/>
<comment type="similarity">
    <text evidence="5">Belongs to the TRAFAC class translation factor GTPase superfamily. Bms1-like GTPase family. TSR1 subfamily.</text>
</comment>
<dbReference type="GO" id="GO:0005730">
    <property type="term" value="C:nucleolus"/>
    <property type="evidence" value="ECO:0007669"/>
    <property type="project" value="UniProtKB-SubCell"/>
</dbReference>
<proteinExistence type="inferred from homology"/>
<dbReference type="InterPro" id="IPR007034">
    <property type="entry name" value="BMS1_TSR1_C"/>
</dbReference>
<name>A0A0N5AK54_9BILA</name>
<sequence length="792" mass="91136">MSTVGHRPGAFKQTNKKHKTGRHRAKGSISDNARGRLTVKIHTRSSLKDQNKLVRRHQANQIRLHKRHQLIDMNRSIGGQNLPILTVRKNLAVISLDEDYSASEFIGLLCTCDDEVICKSITKGYINHLWCPRFKRYYQFINPNLNCLDELLRVVSAADVVVFLWPLSGEISEEVNTAVTVLAMYGLPTTVHFAPRLSTINKPKVKESIRISMKKLMDKWSFGNCKLLNCDNNTDGVAALRLLSEIKKKRTVLQKRHSYLVCEKAEALDKTNDGLCALKLTGYVRGLPMNVNNLLHIQGYGDFQMKQIEVEDDPNIPKKHTVAVRKEVLVPDPALQMSLVSENIPDPMDAEQTWPEKEEFPKDAFETRRVTKKVPVGTSAYQAAWIVDDYEDEEDDHGDKSDEEACVDSVDGDQNRESMEFECEQSEGSTCEDNNKTEDDNDDNETVAMEESIEDMTIDQSLVDKFRQERMNAQFPDEIDTPIDIAARIRFQRYRGLKSFRTSPWDPAENLPLSYARIFKFADYKHSRKAAFASVREENEFTVSPGSYVSVLVNNVPLELIDTFNKTFGLVVYSLLPHEQRMTVVNMVLKKFTDYAIPIVNKQKLLFYVGYRRFEAQPIFSQHTNGDKFKMERFMPTQGAFVASVFAPAMFPPAPVFVFSEDNKGRRHLVASGRILDLNPDRIVLKRVVLSGHPFRIYRRHCVVRYMFFNREDIEWFKPIELYTTRGRRGNITEALGTHGYMKCIFDQHLNAMDSVMLNLYKRVYPKWSYNPLVANKLYDAREQIEEMDTKN</sequence>
<evidence type="ECO:0000256" key="4">
    <source>
        <dbReference type="ARBA" id="ARBA00037087"/>
    </source>
</evidence>
<dbReference type="PANTHER" id="PTHR12858">
    <property type="entry name" value="RIBOSOME BIOGENESIS PROTEIN"/>
    <property type="match status" value="1"/>
</dbReference>
<dbReference type="GO" id="GO:0034511">
    <property type="term" value="F:U3 snoRNA binding"/>
    <property type="evidence" value="ECO:0007669"/>
    <property type="project" value="TreeGrafter"/>
</dbReference>
<accession>A0A0N5AK54</accession>
<evidence type="ECO:0000256" key="2">
    <source>
        <dbReference type="ARBA" id="ARBA00022517"/>
    </source>
</evidence>
<keyword evidence="9" id="KW-1185">Reference proteome</keyword>
<comment type="function">
    <text evidence="4">Required during maturation of the 40S ribosomal subunit in the nucleolus.</text>
</comment>
<dbReference type="Proteomes" id="UP000046393">
    <property type="component" value="Unplaced"/>
</dbReference>
<feature type="compositionally biased region" description="Basic residues" evidence="7">
    <location>
        <begin position="14"/>
        <end position="26"/>
    </location>
</feature>
<comment type="subcellular location">
    <subcellularLocation>
        <location evidence="1">Nucleus</location>
        <location evidence="1">Nucleolus</location>
    </subcellularLocation>
</comment>
<reference evidence="10" key="1">
    <citation type="submission" date="2017-02" db="UniProtKB">
        <authorList>
            <consortium name="WormBaseParasite"/>
        </authorList>
    </citation>
    <scope>IDENTIFICATION</scope>
</reference>